<dbReference type="Gene3D" id="3.40.50.300">
    <property type="entry name" value="P-loop containing nucleotide triphosphate hydrolases"/>
    <property type="match status" value="2"/>
</dbReference>
<dbReference type="GO" id="GO:0005524">
    <property type="term" value="F:ATP binding"/>
    <property type="evidence" value="ECO:0007669"/>
    <property type="project" value="InterPro"/>
</dbReference>
<dbReference type="AlphaFoldDB" id="A0A7Y0L2D8"/>
<reference evidence="1 2" key="1">
    <citation type="submission" date="2020-04" db="EMBL/GenBank/DDBJ databases">
        <authorList>
            <person name="Zhang R."/>
            <person name="Schippers A."/>
        </authorList>
    </citation>
    <scope>NUCLEOTIDE SEQUENCE [LARGE SCALE GENOMIC DNA]</scope>
    <source>
        <strain evidence="1 2">DSM 109850</strain>
    </source>
</reference>
<accession>A0A7Y0L2D8</accession>
<dbReference type="Proteomes" id="UP000533476">
    <property type="component" value="Unassembled WGS sequence"/>
</dbReference>
<dbReference type="SUPFAM" id="SSF52540">
    <property type="entry name" value="P-loop containing nucleoside triphosphate hydrolases"/>
    <property type="match status" value="1"/>
</dbReference>
<keyword evidence="2" id="KW-1185">Reference proteome</keyword>
<sequence length="619" mass="69049">MANSKDNELAAEQSVLDAWAQWVEGELVSRRESADRAYKRALQIGDEPAWQHAEIVERSYAQLEEMKSRQDPYFARIQGRMKDVDGVPFEVDLRVHRYHRSEAFPLVTGGEMLDISHLAPLADLVRNPAQKELTLTLRDREFLDLMERGGTNPRIEVVDCTVEDIELEDGRVVRMAPRYGAIFEDRVRKRLGQAATPALDILADVLDQEQNAIIADRDPKMQLLILDGPAGTGKTVVAAHRIAVAADPQSPGLYLTPTTTVRDYVRPVLPRLGLERGRANAWSLADLAAMMWPDFPWDENLLGIVPESPWNQKDWTKALDAAKQRLGNASPERLYREAAGRLGAAASTTFGLRDVAPLLWLGAWSKRPRPTPEPDWIIIDEAQAIPILAYEALREWLGPGVSWILAGDLMQQGTHHDWDGWTLIQEALGISSRRLAHLWLSRSYRVPPKIHAAAERLRLVLNPHAKPSESVPWHLHAGSVTVSSTEDMANMPELVKTRLQAARDAGIVSIALLAPSDQRLGDWEGTMRRWNQEVQVLRGTRAYGGGVVLATLDMVRGLEFDAVLILDVTDAYYPNTSAAARTLYTSMTRARRIVDFLTVSSAARPSSWLSVIVPDMSTP</sequence>
<dbReference type="InterPro" id="IPR027417">
    <property type="entry name" value="P-loop_NTPase"/>
</dbReference>
<evidence type="ECO:0000313" key="1">
    <source>
        <dbReference type="EMBL" id="NMP22034.1"/>
    </source>
</evidence>
<gene>
    <name evidence="1" type="ORF">HIJ39_06660</name>
</gene>
<protein>
    <submittedName>
        <fullName evidence="1">AAA family ATPase</fullName>
    </submittedName>
</protein>
<dbReference type="GO" id="GO:0043138">
    <property type="term" value="F:3'-5' DNA helicase activity"/>
    <property type="evidence" value="ECO:0007669"/>
    <property type="project" value="TreeGrafter"/>
</dbReference>
<organism evidence="1 2">
    <name type="scientific">Sulfobacillus harzensis</name>
    <dbReference type="NCBI Taxonomy" id="2729629"/>
    <lineage>
        <taxon>Bacteria</taxon>
        <taxon>Bacillati</taxon>
        <taxon>Bacillota</taxon>
        <taxon>Clostridia</taxon>
        <taxon>Eubacteriales</taxon>
        <taxon>Clostridiales Family XVII. Incertae Sedis</taxon>
        <taxon>Sulfobacillus</taxon>
    </lineage>
</organism>
<comment type="caution">
    <text evidence="1">The sequence shown here is derived from an EMBL/GenBank/DDBJ whole genome shotgun (WGS) entry which is preliminary data.</text>
</comment>
<dbReference type="GO" id="GO:0000725">
    <property type="term" value="P:recombinational repair"/>
    <property type="evidence" value="ECO:0007669"/>
    <property type="project" value="TreeGrafter"/>
</dbReference>
<evidence type="ECO:0000313" key="2">
    <source>
        <dbReference type="Proteomes" id="UP000533476"/>
    </source>
</evidence>
<dbReference type="PANTHER" id="PTHR11070:SF2">
    <property type="entry name" value="ATP-DEPENDENT DNA HELICASE SRS2"/>
    <property type="match status" value="1"/>
</dbReference>
<proteinExistence type="predicted"/>
<dbReference type="EMBL" id="JABBVZ010000015">
    <property type="protein sequence ID" value="NMP22034.1"/>
    <property type="molecule type" value="Genomic_DNA"/>
</dbReference>
<name>A0A7Y0L2D8_9FIRM</name>
<dbReference type="RefSeq" id="WP_169097967.1">
    <property type="nucleotide sequence ID" value="NZ_JABBVZ010000015.1"/>
</dbReference>
<dbReference type="PANTHER" id="PTHR11070">
    <property type="entry name" value="UVRD / RECB / PCRA DNA HELICASE FAMILY MEMBER"/>
    <property type="match status" value="1"/>
</dbReference>
<dbReference type="InterPro" id="IPR000212">
    <property type="entry name" value="DNA_helicase_UvrD/REP"/>
</dbReference>
<dbReference type="GO" id="GO:0003677">
    <property type="term" value="F:DNA binding"/>
    <property type="evidence" value="ECO:0007669"/>
    <property type="project" value="InterPro"/>
</dbReference>